<evidence type="ECO:0000313" key="1">
    <source>
        <dbReference type="EMBL" id="GHF47825.1"/>
    </source>
</evidence>
<reference evidence="1" key="2">
    <citation type="submission" date="2020-09" db="EMBL/GenBank/DDBJ databases">
        <authorList>
            <person name="Sun Q."/>
            <person name="Ohkuma M."/>
        </authorList>
    </citation>
    <scope>NUCLEOTIDE SEQUENCE</scope>
    <source>
        <strain evidence="1">JCM 4059</strain>
    </source>
</reference>
<comment type="caution">
    <text evidence="1">The sequence shown here is derived from an EMBL/GenBank/DDBJ whole genome shotgun (WGS) entry which is preliminary data.</text>
</comment>
<reference evidence="1" key="1">
    <citation type="journal article" date="2014" name="Int. J. Syst. Evol. Microbiol.">
        <title>Complete genome sequence of Corynebacterium casei LMG S-19264T (=DSM 44701T), isolated from a smear-ripened cheese.</title>
        <authorList>
            <consortium name="US DOE Joint Genome Institute (JGI-PGF)"/>
            <person name="Walter F."/>
            <person name="Albersmeier A."/>
            <person name="Kalinowski J."/>
            <person name="Ruckert C."/>
        </authorList>
    </citation>
    <scope>NUCLEOTIDE SEQUENCE</scope>
    <source>
        <strain evidence="1">JCM 4059</strain>
    </source>
</reference>
<dbReference type="EMBL" id="BNBD01000005">
    <property type="protein sequence ID" value="GHF47825.1"/>
    <property type="molecule type" value="Genomic_DNA"/>
</dbReference>
<gene>
    <name evidence="1" type="ORF">GCM10010218_31560</name>
</gene>
<dbReference type="RefSeq" id="WP_190130176.1">
    <property type="nucleotide sequence ID" value="NZ_BNBD01000005.1"/>
</dbReference>
<protein>
    <submittedName>
        <fullName evidence="1">Uncharacterized protein</fullName>
    </submittedName>
</protein>
<name>A0A919EDB6_9ACTN</name>
<dbReference type="Proteomes" id="UP000638313">
    <property type="component" value="Unassembled WGS sequence"/>
</dbReference>
<accession>A0A919EDB6</accession>
<keyword evidence="2" id="KW-1185">Reference proteome</keyword>
<dbReference type="AlphaFoldDB" id="A0A919EDB6"/>
<proteinExistence type="predicted"/>
<organism evidence="1 2">
    <name type="scientific">Streptomyces mashuensis</name>
    <dbReference type="NCBI Taxonomy" id="33904"/>
    <lineage>
        <taxon>Bacteria</taxon>
        <taxon>Bacillati</taxon>
        <taxon>Actinomycetota</taxon>
        <taxon>Actinomycetes</taxon>
        <taxon>Kitasatosporales</taxon>
        <taxon>Streptomycetaceae</taxon>
        <taxon>Streptomyces</taxon>
    </lineage>
</organism>
<sequence>MSEKSELMDAYDRLYSAAARMMWAQMGPHWRDEDEESEWPAAWRKAWQHLEQVLLDAEAALGAPQPGEASDPARHLISRRAPGGVDRPLTFDEAVRDWKQRLDADPGYLVERGKPYWDYYMEPGSCVVIPSAPYFGMIGIFPELFHRLAPGRPEVTIGPGAADLGAVAHEAADALRAPLGVTTPTPYPGGSPWISPVSRRVSELPDLPERFETLRRAAWHAAEPMPSPESLMGSLDFTVHLKTAVAAADIRQMLAGQPAPAWREEYEQIDPARHGVVGLVSGPGDEAVPVPFEEEAADWRELNAKGATPWTPKEYQRQYYPDRGEAENVVISATRALVFAEILDEFAARLTPGRHSGLIHYSAYELGQFLIWGIGRELRAHSGF</sequence>
<evidence type="ECO:0000313" key="2">
    <source>
        <dbReference type="Proteomes" id="UP000638313"/>
    </source>
</evidence>